<keyword evidence="2" id="KW-0805">Transcription regulation</keyword>
<dbReference type="Gene3D" id="1.10.1740.10">
    <property type="match status" value="1"/>
</dbReference>
<dbReference type="SUPFAM" id="SSF88659">
    <property type="entry name" value="Sigma3 and sigma4 domains of RNA polymerase sigma factors"/>
    <property type="match status" value="1"/>
</dbReference>
<evidence type="ECO:0000256" key="3">
    <source>
        <dbReference type="ARBA" id="ARBA00023082"/>
    </source>
</evidence>
<feature type="compositionally biased region" description="Basic and acidic residues" evidence="5">
    <location>
        <begin position="418"/>
        <end position="428"/>
    </location>
</feature>
<dbReference type="InterPro" id="IPR046531">
    <property type="entry name" value="DUF6596"/>
</dbReference>
<comment type="similarity">
    <text evidence="1">Belongs to the sigma-70 factor family. ECF subfamily.</text>
</comment>
<keyword evidence="10" id="KW-1185">Reference proteome</keyword>
<dbReference type="Proteomes" id="UP001501020">
    <property type="component" value="Unassembled WGS sequence"/>
</dbReference>
<name>A0ABN3A303_9ACTN</name>
<dbReference type="Pfam" id="PF20239">
    <property type="entry name" value="DUF6596"/>
    <property type="match status" value="1"/>
</dbReference>
<dbReference type="InterPro" id="IPR013325">
    <property type="entry name" value="RNA_pol_sigma_r2"/>
</dbReference>
<evidence type="ECO:0000256" key="1">
    <source>
        <dbReference type="ARBA" id="ARBA00010641"/>
    </source>
</evidence>
<dbReference type="Pfam" id="PF04542">
    <property type="entry name" value="Sigma70_r2"/>
    <property type="match status" value="1"/>
</dbReference>
<dbReference type="PANTHER" id="PTHR47756:SF2">
    <property type="entry name" value="BLL6612 PROTEIN"/>
    <property type="match status" value="1"/>
</dbReference>
<dbReference type="PANTHER" id="PTHR47756">
    <property type="entry name" value="BLL6612 PROTEIN-RELATED"/>
    <property type="match status" value="1"/>
</dbReference>
<dbReference type="InterPro" id="IPR013249">
    <property type="entry name" value="RNA_pol_sigma70_r4_t2"/>
</dbReference>
<evidence type="ECO:0000259" key="6">
    <source>
        <dbReference type="Pfam" id="PF04542"/>
    </source>
</evidence>
<reference evidence="9 10" key="1">
    <citation type="journal article" date="2019" name="Int. J. Syst. Evol. Microbiol.">
        <title>The Global Catalogue of Microorganisms (GCM) 10K type strain sequencing project: providing services to taxonomists for standard genome sequencing and annotation.</title>
        <authorList>
            <consortium name="The Broad Institute Genomics Platform"/>
            <consortium name="The Broad Institute Genome Sequencing Center for Infectious Disease"/>
            <person name="Wu L."/>
            <person name="Ma J."/>
        </authorList>
    </citation>
    <scope>NUCLEOTIDE SEQUENCE [LARGE SCALE GENOMIC DNA]</scope>
    <source>
        <strain evidence="9 10">JCM 13850</strain>
    </source>
</reference>
<feature type="region of interest" description="Disordered" evidence="5">
    <location>
        <begin position="408"/>
        <end position="457"/>
    </location>
</feature>
<dbReference type="InterPro" id="IPR036388">
    <property type="entry name" value="WH-like_DNA-bd_sf"/>
</dbReference>
<evidence type="ECO:0000313" key="9">
    <source>
        <dbReference type="EMBL" id="GAA2152803.1"/>
    </source>
</evidence>
<evidence type="ECO:0000259" key="8">
    <source>
        <dbReference type="Pfam" id="PF20239"/>
    </source>
</evidence>
<evidence type="ECO:0000259" key="7">
    <source>
        <dbReference type="Pfam" id="PF08281"/>
    </source>
</evidence>
<accession>A0ABN3A303</accession>
<dbReference type="InterPro" id="IPR013324">
    <property type="entry name" value="RNA_pol_sigma_r3/r4-like"/>
</dbReference>
<evidence type="ECO:0000313" key="10">
    <source>
        <dbReference type="Proteomes" id="UP001501020"/>
    </source>
</evidence>
<feature type="domain" description="DUF6596" evidence="8">
    <location>
        <begin position="186"/>
        <end position="284"/>
    </location>
</feature>
<dbReference type="InterPro" id="IPR007627">
    <property type="entry name" value="RNA_pol_sigma70_r2"/>
</dbReference>
<dbReference type="EMBL" id="BAAAMR010000060">
    <property type="protein sequence ID" value="GAA2152803.1"/>
    <property type="molecule type" value="Genomic_DNA"/>
</dbReference>
<comment type="caution">
    <text evidence="9">The sequence shown here is derived from an EMBL/GenBank/DDBJ whole genome shotgun (WGS) entry which is preliminary data.</text>
</comment>
<evidence type="ECO:0000256" key="5">
    <source>
        <dbReference type="SAM" id="MobiDB-lite"/>
    </source>
</evidence>
<organism evidence="9 10">
    <name type="scientific">Actinomadura napierensis</name>
    <dbReference type="NCBI Taxonomy" id="267854"/>
    <lineage>
        <taxon>Bacteria</taxon>
        <taxon>Bacillati</taxon>
        <taxon>Actinomycetota</taxon>
        <taxon>Actinomycetes</taxon>
        <taxon>Streptosporangiales</taxon>
        <taxon>Thermomonosporaceae</taxon>
        <taxon>Actinomadura</taxon>
    </lineage>
</organism>
<keyword evidence="3" id="KW-0731">Sigma factor</keyword>
<sequence>MSTPNLDRLFHEQWPAVVATLTRRLNDLQLAEDAAQDAFAKAAELWPREGVPPRPGGWLMVTAWRKALDHLRKEGVAARYAEDLWRMAGSGESIDAAEIAEAGDDALVSEDDQLCLIFMCCHPALALEVQVALTLRYVAGLSTAEISRAFLLSEPTLAQRLVRAKRKIRAAGIGFGVPGPDELVGRLASVRRVVYLVFTEGYSATRGRQLVRAELCDEAIRLSRLLCRLVPKDPENRGLLALMLLHHARSPGRQDAQERPIPLAEQDRATWRHEMIAEGIGLVENVPDPLPPGPYRLQAAIAAVHAKAPNFARTDWTRIAALYGELARVSPSPVIEVNRAVAVGMAYGPQAGLSILNRVLASDALTAYAPLHAAHADLLRRAGAAEEAAASLARAVEATQNEALRSELSRRLGANARPRCDDPSRPETDPPEDQVVLATPKTSPAPVESGDPRTWDG</sequence>
<gene>
    <name evidence="9" type="ORF">GCM10009727_58790</name>
</gene>
<evidence type="ECO:0000256" key="4">
    <source>
        <dbReference type="ARBA" id="ARBA00023163"/>
    </source>
</evidence>
<protein>
    <submittedName>
        <fullName evidence="9">Sigma-70 family RNA polymerase sigma factor</fullName>
    </submittedName>
</protein>
<feature type="domain" description="RNA polymerase sigma factor 70 region 4 type 2" evidence="7">
    <location>
        <begin position="117"/>
        <end position="168"/>
    </location>
</feature>
<dbReference type="Pfam" id="PF08281">
    <property type="entry name" value="Sigma70_r4_2"/>
    <property type="match status" value="1"/>
</dbReference>
<keyword evidence="4" id="KW-0804">Transcription</keyword>
<proteinExistence type="inferred from homology"/>
<feature type="domain" description="RNA polymerase sigma-70 region 2" evidence="6">
    <location>
        <begin position="15"/>
        <end position="74"/>
    </location>
</feature>
<dbReference type="SUPFAM" id="SSF88946">
    <property type="entry name" value="Sigma2 domain of RNA polymerase sigma factors"/>
    <property type="match status" value="1"/>
</dbReference>
<evidence type="ECO:0000256" key="2">
    <source>
        <dbReference type="ARBA" id="ARBA00023015"/>
    </source>
</evidence>
<dbReference type="Gene3D" id="1.10.10.10">
    <property type="entry name" value="Winged helix-like DNA-binding domain superfamily/Winged helix DNA-binding domain"/>
    <property type="match status" value="1"/>
</dbReference>